<dbReference type="OrthoDB" id="5463212at2"/>
<proteinExistence type="predicted"/>
<accession>A0A1M7TR93</accession>
<evidence type="ECO:0000256" key="1">
    <source>
        <dbReference type="SAM" id="Phobius"/>
    </source>
</evidence>
<keyword evidence="1" id="KW-0812">Transmembrane</keyword>
<evidence type="ECO:0000313" key="2">
    <source>
        <dbReference type="EMBL" id="SHN73133.1"/>
    </source>
</evidence>
<gene>
    <name evidence="2" type="ORF">SAMN02745728_02383</name>
</gene>
<keyword evidence="3" id="KW-1185">Reference proteome</keyword>
<name>A0A1M7TR93_9BACT</name>
<keyword evidence="1" id="KW-0472">Membrane</keyword>
<evidence type="ECO:0000313" key="3">
    <source>
        <dbReference type="Proteomes" id="UP000186469"/>
    </source>
</evidence>
<dbReference type="Proteomes" id="UP000186469">
    <property type="component" value="Unassembled WGS sequence"/>
</dbReference>
<protein>
    <submittedName>
        <fullName evidence="2">Uncharacterized protein</fullName>
    </submittedName>
</protein>
<dbReference type="EMBL" id="FRDI01000020">
    <property type="protein sequence ID" value="SHN73133.1"/>
    <property type="molecule type" value="Genomic_DNA"/>
</dbReference>
<organism evidence="2 3">
    <name type="scientific">Desulfovibrio litoralis DSM 11393</name>
    <dbReference type="NCBI Taxonomy" id="1121455"/>
    <lineage>
        <taxon>Bacteria</taxon>
        <taxon>Pseudomonadati</taxon>
        <taxon>Thermodesulfobacteriota</taxon>
        <taxon>Desulfovibrionia</taxon>
        <taxon>Desulfovibrionales</taxon>
        <taxon>Desulfovibrionaceae</taxon>
        <taxon>Desulfovibrio</taxon>
    </lineage>
</organism>
<dbReference type="STRING" id="1121455.SAMN02745728_02383"/>
<dbReference type="AlphaFoldDB" id="A0A1M7TR93"/>
<keyword evidence="1" id="KW-1133">Transmembrane helix</keyword>
<dbReference type="RefSeq" id="WP_072698043.1">
    <property type="nucleotide sequence ID" value="NZ_FRDI01000020.1"/>
</dbReference>
<reference evidence="2 3" key="1">
    <citation type="submission" date="2016-12" db="EMBL/GenBank/DDBJ databases">
        <authorList>
            <person name="Song W.-J."/>
            <person name="Kurnit D.M."/>
        </authorList>
    </citation>
    <scope>NUCLEOTIDE SEQUENCE [LARGE SCALE GENOMIC DNA]</scope>
    <source>
        <strain evidence="2 3">DSM 11393</strain>
    </source>
</reference>
<feature type="transmembrane region" description="Helical" evidence="1">
    <location>
        <begin position="7"/>
        <end position="28"/>
    </location>
</feature>
<sequence length="236" mass="27715">MIRLTQRYILLVLVVLIALIAFSIFVYLRHTNFIVMDRNRVLAMEAETKDALSKGGYRAFVDDTISITTPPPDNSFEEFAKKIDLYNRRIHKALYYIVWSGYWPDDMDEKTRKKICLPFFVGVVHVSDTGVPFVRGTSFTGPGRPLEAVYMYRSTSDFIRELRKGIKQTYSEEEFVNVLTQKGYSILKREYNTTIEEFIIPVFDEQLCYPSTREEYNKFFYKDGKFTLPSFKFEPL</sequence>